<dbReference type="KEGG" id="haa:A5892_02715"/>
<proteinExistence type="predicted"/>
<dbReference type="Gene3D" id="3.30.450.40">
    <property type="match status" value="1"/>
</dbReference>
<evidence type="ECO:0000313" key="7">
    <source>
        <dbReference type="Proteomes" id="UP000077875"/>
    </source>
</evidence>
<dbReference type="InterPro" id="IPR014757">
    <property type="entry name" value="Tscrpt_reg_IclR_C"/>
</dbReference>
<protein>
    <recommendedName>
        <fullName evidence="8">IclR family transcriptional regulator</fullName>
    </recommendedName>
</protein>
<accession>A0A172YBB3</accession>
<dbReference type="InterPro" id="IPR036390">
    <property type="entry name" value="WH_DNA-bd_sf"/>
</dbReference>
<dbReference type="GO" id="GO:0003700">
    <property type="term" value="F:DNA-binding transcription factor activity"/>
    <property type="evidence" value="ECO:0007669"/>
    <property type="project" value="TreeGrafter"/>
</dbReference>
<reference evidence="6 7" key="1">
    <citation type="submission" date="2016-04" db="EMBL/GenBank/DDBJ databases">
        <title>Complete Genome Sequence of Halotalea alkalilenta IHB B 13600.</title>
        <authorList>
            <person name="Swarnkar M.K."/>
            <person name="Sharma A."/>
            <person name="Kaushal K."/>
            <person name="Soni R."/>
            <person name="Rana S."/>
            <person name="Singh A.K."/>
            <person name="Gulati A."/>
        </authorList>
    </citation>
    <scope>NUCLEOTIDE SEQUENCE [LARGE SCALE GENOMIC DNA]</scope>
    <source>
        <strain evidence="6 7">IHB B 13600</strain>
    </source>
</reference>
<dbReference type="SUPFAM" id="SSF46785">
    <property type="entry name" value="Winged helix' DNA-binding domain"/>
    <property type="match status" value="1"/>
</dbReference>
<dbReference type="SMART" id="SM00346">
    <property type="entry name" value="HTH_ICLR"/>
    <property type="match status" value="1"/>
</dbReference>
<evidence type="ECO:0000313" key="6">
    <source>
        <dbReference type="EMBL" id="ANF56514.1"/>
    </source>
</evidence>
<organism evidence="6 7">
    <name type="scientific">Halotalea alkalilenta</name>
    <dbReference type="NCBI Taxonomy" id="376489"/>
    <lineage>
        <taxon>Bacteria</taxon>
        <taxon>Pseudomonadati</taxon>
        <taxon>Pseudomonadota</taxon>
        <taxon>Gammaproteobacteria</taxon>
        <taxon>Oceanospirillales</taxon>
        <taxon>Halomonadaceae</taxon>
        <taxon>Halotalea</taxon>
    </lineage>
</organism>
<keyword evidence="2" id="KW-0238">DNA-binding</keyword>
<evidence type="ECO:0000256" key="1">
    <source>
        <dbReference type="ARBA" id="ARBA00023015"/>
    </source>
</evidence>
<dbReference type="GO" id="GO:0045892">
    <property type="term" value="P:negative regulation of DNA-templated transcription"/>
    <property type="evidence" value="ECO:0007669"/>
    <property type="project" value="TreeGrafter"/>
</dbReference>
<dbReference type="PROSITE" id="PS51078">
    <property type="entry name" value="ICLR_ED"/>
    <property type="match status" value="1"/>
</dbReference>
<feature type="domain" description="HTH iclR-type" evidence="4">
    <location>
        <begin position="14"/>
        <end position="76"/>
    </location>
</feature>
<evidence type="ECO:0000259" key="4">
    <source>
        <dbReference type="PROSITE" id="PS51077"/>
    </source>
</evidence>
<dbReference type="RefSeq" id="WP_190295644.1">
    <property type="nucleotide sequence ID" value="NZ_CP015243.1"/>
</dbReference>
<dbReference type="Pfam" id="PF09339">
    <property type="entry name" value="HTH_IclR"/>
    <property type="match status" value="1"/>
</dbReference>
<name>A0A172YBB3_9GAMM</name>
<dbReference type="EMBL" id="CP015243">
    <property type="protein sequence ID" value="ANF56514.1"/>
    <property type="molecule type" value="Genomic_DNA"/>
</dbReference>
<dbReference type="Gene3D" id="1.10.10.10">
    <property type="entry name" value="Winged helix-like DNA-binding domain superfamily/Winged helix DNA-binding domain"/>
    <property type="match status" value="1"/>
</dbReference>
<dbReference type="InterPro" id="IPR029016">
    <property type="entry name" value="GAF-like_dom_sf"/>
</dbReference>
<sequence>MPLDESRTPQVQGTQTLDRSVLILNAIAEHGERGADIETLIQVTGLSRATLYRLLKSLKCHGFVRAPQRGGYRLGYALLSLGAQAGNDGGIRELSRPALMRLAERFGERFFLFVEDGYHALCLELQEGCHRTSSFTRGVGGRVLFGVGQASVALLAHLPAGQRERILNQNAPRLAREYCIELGPLNDAIKAVRRDGYTAGVLDQCLSAYTGVAVALLDPQGHPLGALSCALPNVRMTDRYRMTLAKAMHAEATLIVQRALDPQRFIR</sequence>
<evidence type="ECO:0000259" key="5">
    <source>
        <dbReference type="PROSITE" id="PS51078"/>
    </source>
</evidence>
<gene>
    <name evidence="6" type="ORF">A5892_02715</name>
</gene>
<evidence type="ECO:0008006" key="8">
    <source>
        <dbReference type="Google" id="ProtNLM"/>
    </source>
</evidence>
<dbReference type="PROSITE" id="PS51077">
    <property type="entry name" value="HTH_ICLR"/>
    <property type="match status" value="1"/>
</dbReference>
<dbReference type="InterPro" id="IPR005471">
    <property type="entry name" value="Tscrpt_reg_IclR_N"/>
</dbReference>
<feature type="domain" description="IclR-ED" evidence="5">
    <location>
        <begin position="77"/>
        <end position="262"/>
    </location>
</feature>
<dbReference type="AlphaFoldDB" id="A0A172YBB3"/>
<dbReference type="Proteomes" id="UP000077875">
    <property type="component" value="Chromosome"/>
</dbReference>
<evidence type="ECO:0000256" key="3">
    <source>
        <dbReference type="ARBA" id="ARBA00023163"/>
    </source>
</evidence>
<dbReference type="Pfam" id="PF01614">
    <property type="entry name" value="IclR_C"/>
    <property type="match status" value="1"/>
</dbReference>
<dbReference type="PANTHER" id="PTHR30136:SF39">
    <property type="entry name" value="TRANSCRIPTIONAL REGULATORY PROTEIN"/>
    <property type="match status" value="1"/>
</dbReference>
<evidence type="ECO:0000256" key="2">
    <source>
        <dbReference type="ARBA" id="ARBA00023125"/>
    </source>
</evidence>
<dbReference type="InterPro" id="IPR050707">
    <property type="entry name" value="HTH_MetabolicPath_Reg"/>
</dbReference>
<dbReference type="SUPFAM" id="SSF55781">
    <property type="entry name" value="GAF domain-like"/>
    <property type="match status" value="1"/>
</dbReference>
<dbReference type="STRING" id="376489.A5892_02715"/>
<keyword evidence="1" id="KW-0805">Transcription regulation</keyword>
<dbReference type="GO" id="GO:0003677">
    <property type="term" value="F:DNA binding"/>
    <property type="evidence" value="ECO:0007669"/>
    <property type="project" value="UniProtKB-KW"/>
</dbReference>
<dbReference type="InterPro" id="IPR036388">
    <property type="entry name" value="WH-like_DNA-bd_sf"/>
</dbReference>
<dbReference type="PANTHER" id="PTHR30136">
    <property type="entry name" value="HELIX-TURN-HELIX TRANSCRIPTIONAL REGULATOR, ICLR FAMILY"/>
    <property type="match status" value="1"/>
</dbReference>
<keyword evidence="3" id="KW-0804">Transcription</keyword>
<keyword evidence="7" id="KW-1185">Reference proteome</keyword>